<evidence type="ECO:0000256" key="6">
    <source>
        <dbReference type="ARBA" id="ARBA00022968"/>
    </source>
</evidence>
<sequence>MGSALHLNTIESTLKATHSAMAETLFLLNRTETLVRRWRKRRGRRRQRASFRDEGGSAVAPSTVEAQYSRLLVLGIISNPRTPHIRDWIRRTYLSTVPSSDTALVRFVMGRRGLKTMEQSLQAEHAAHRDLEFIDASDFGERGGIFSCIDKLFAWFPHAVHAFPGARFYAKADDDSYVDVGGLLALLRPLAPLRNAYVGYVQYDSFLPRAWKHCGWAHNPTGAAHAHVHGCPRDQKKSRGPFPFVVGAMTAMGADLAGWMRSSASLHALVAAGRASQASPKAHWDCGYSDVTLGYALGHNSTDRPPVSLVSLVSVRDAMRDATYGAMNAKRFVISHHPRTLAQFEQAHKEASAQPAWRMREPLSCAPWAQVEQVGLPWTEAAAGERRSQPTTAELQQAMRTFGCCQQWQFCEVGPDGP</sequence>
<evidence type="ECO:0000313" key="12">
    <source>
        <dbReference type="Proteomes" id="UP000037460"/>
    </source>
</evidence>
<protein>
    <recommendedName>
        <fullName evidence="10">Hexosyltransferase</fullName>
        <ecNumber evidence="10">2.4.1.-</ecNumber>
    </recommendedName>
</protein>
<keyword evidence="5" id="KW-0812">Transmembrane</keyword>
<keyword evidence="4" id="KW-0808">Transferase</keyword>
<organism evidence="11 12">
    <name type="scientific">Chrysochromulina tobinii</name>
    <dbReference type="NCBI Taxonomy" id="1460289"/>
    <lineage>
        <taxon>Eukaryota</taxon>
        <taxon>Haptista</taxon>
        <taxon>Haptophyta</taxon>
        <taxon>Prymnesiophyceae</taxon>
        <taxon>Prymnesiales</taxon>
        <taxon>Chrysochromulinaceae</taxon>
        <taxon>Chrysochromulina</taxon>
    </lineage>
</organism>
<evidence type="ECO:0000256" key="5">
    <source>
        <dbReference type="ARBA" id="ARBA00022692"/>
    </source>
</evidence>
<dbReference type="PANTHER" id="PTHR11214:SF74">
    <property type="entry name" value="HYDROXYPROLINE O-GALACTOSYLTRANSFERASE HPGT1"/>
    <property type="match status" value="1"/>
</dbReference>
<keyword evidence="12" id="KW-1185">Reference proteome</keyword>
<keyword evidence="7" id="KW-1133">Transmembrane helix</keyword>
<evidence type="ECO:0000256" key="1">
    <source>
        <dbReference type="ARBA" id="ARBA00004323"/>
    </source>
</evidence>
<keyword evidence="6" id="KW-0735">Signal-anchor</keyword>
<dbReference type="GO" id="GO:0008378">
    <property type="term" value="F:galactosyltransferase activity"/>
    <property type="evidence" value="ECO:0007669"/>
    <property type="project" value="TreeGrafter"/>
</dbReference>
<evidence type="ECO:0000256" key="10">
    <source>
        <dbReference type="RuleBase" id="RU363063"/>
    </source>
</evidence>
<evidence type="ECO:0000256" key="7">
    <source>
        <dbReference type="ARBA" id="ARBA00022989"/>
    </source>
</evidence>
<keyword evidence="8 10" id="KW-0333">Golgi apparatus</keyword>
<evidence type="ECO:0000256" key="9">
    <source>
        <dbReference type="ARBA" id="ARBA00023136"/>
    </source>
</evidence>
<dbReference type="OrthoDB" id="1158011at2759"/>
<evidence type="ECO:0000313" key="11">
    <source>
        <dbReference type="EMBL" id="KOO27014.1"/>
    </source>
</evidence>
<comment type="similarity">
    <text evidence="2 10">Belongs to the glycosyltransferase 31 family.</text>
</comment>
<dbReference type="InterPro" id="IPR002659">
    <property type="entry name" value="Glyco_trans_31"/>
</dbReference>
<name>A0A0M0JKC8_9EUKA</name>
<gene>
    <name evidence="11" type="ORF">Ctob_007424</name>
</gene>
<dbReference type="Pfam" id="PF01762">
    <property type="entry name" value="Galactosyl_T"/>
    <property type="match status" value="1"/>
</dbReference>
<comment type="subcellular location">
    <subcellularLocation>
        <location evidence="1 10">Golgi apparatus membrane</location>
        <topology evidence="1 10">Single-pass type II membrane protein</topology>
    </subcellularLocation>
</comment>
<accession>A0A0M0JKC8</accession>
<evidence type="ECO:0000256" key="3">
    <source>
        <dbReference type="ARBA" id="ARBA00022676"/>
    </source>
</evidence>
<reference evidence="12" key="1">
    <citation type="journal article" date="2015" name="PLoS Genet.">
        <title>Genome Sequence and Transcriptome Analyses of Chrysochromulina tobin: Metabolic Tools for Enhanced Algal Fitness in the Prominent Order Prymnesiales (Haptophyceae).</title>
        <authorList>
            <person name="Hovde B.T."/>
            <person name="Deodato C.R."/>
            <person name="Hunsperger H.M."/>
            <person name="Ryken S.A."/>
            <person name="Yost W."/>
            <person name="Jha R.K."/>
            <person name="Patterson J."/>
            <person name="Monnat R.J. Jr."/>
            <person name="Barlow S.B."/>
            <person name="Starkenburg S.R."/>
            <person name="Cattolico R.A."/>
        </authorList>
    </citation>
    <scope>NUCLEOTIDE SEQUENCE</scope>
    <source>
        <strain evidence="12">CCMP291</strain>
    </source>
</reference>
<dbReference type="PANTHER" id="PTHR11214">
    <property type="entry name" value="BETA-1,3-N-ACETYLGLUCOSAMINYLTRANSFERASE"/>
    <property type="match status" value="1"/>
</dbReference>
<dbReference type="EC" id="2.4.1.-" evidence="10"/>
<evidence type="ECO:0000256" key="2">
    <source>
        <dbReference type="ARBA" id="ARBA00008661"/>
    </source>
</evidence>
<dbReference type="GO" id="GO:0000139">
    <property type="term" value="C:Golgi membrane"/>
    <property type="evidence" value="ECO:0007669"/>
    <property type="project" value="UniProtKB-SubCell"/>
</dbReference>
<dbReference type="AlphaFoldDB" id="A0A0M0JKC8"/>
<keyword evidence="3 10" id="KW-0328">Glycosyltransferase</keyword>
<keyword evidence="9" id="KW-0472">Membrane</keyword>
<proteinExistence type="inferred from homology"/>
<evidence type="ECO:0000256" key="4">
    <source>
        <dbReference type="ARBA" id="ARBA00022679"/>
    </source>
</evidence>
<evidence type="ECO:0000256" key="8">
    <source>
        <dbReference type="ARBA" id="ARBA00023034"/>
    </source>
</evidence>
<dbReference type="EMBL" id="JWZX01002774">
    <property type="protein sequence ID" value="KOO27014.1"/>
    <property type="molecule type" value="Genomic_DNA"/>
</dbReference>
<dbReference type="Proteomes" id="UP000037460">
    <property type="component" value="Unassembled WGS sequence"/>
</dbReference>
<comment type="caution">
    <text evidence="11">The sequence shown here is derived from an EMBL/GenBank/DDBJ whole genome shotgun (WGS) entry which is preliminary data.</text>
</comment>
<dbReference type="Gene3D" id="3.90.550.50">
    <property type="match status" value="1"/>
</dbReference>